<dbReference type="InterPro" id="IPR036034">
    <property type="entry name" value="PDZ_sf"/>
</dbReference>
<evidence type="ECO:0000256" key="2">
    <source>
        <dbReference type="SAM" id="MobiDB-lite"/>
    </source>
</evidence>
<dbReference type="SUPFAM" id="SSF50156">
    <property type="entry name" value="PDZ domain-like"/>
    <property type="match status" value="2"/>
</dbReference>
<dbReference type="CDD" id="cd06768">
    <property type="entry name" value="PDZ_NHERF-like"/>
    <property type="match status" value="2"/>
</dbReference>
<keyword evidence="5" id="KW-1185">Reference proteome</keyword>
<evidence type="ECO:0000313" key="5">
    <source>
        <dbReference type="Proteomes" id="UP000005408"/>
    </source>
</evidence>
<evidence type="ECO:0000259" key="3">
    <source>
        <dbReference type="PROSITE" id="PS50106"/>
    </source>
</evidence>
<protein>
    <recommendedName>
        <fullName evidence="3">PDZ domain-containing protein</fullName>
    </recommendedName>
</protein>
<dbReference type="GO" id="GO:0043495">
    <property type="term" value="F:protein-membrane adaptor activity"/>
    <property type="evidence" value="ECO:0007669"/>
    <property type="project" value="TreeGrafter"/>
</dbReference>
<dbReference type="Pfam" id="PF00595">
    <property type="entry name" value="PDZ"/>
    <property type="match status" value="2"/>
</dbReference>
<feature type="domain" description="PDZ" evidence="3">
    <location>
        <begin position="8"/>
        <end position="90"/>
    </location>
</feature>
<reference evidence="4" key="1">
    <citation type="submission" date="2022-08" db="UniProtKB">
        <authorList>
            <consortium name="EnsemblMetazoa"/>
        </authorList>
    </citation>
    <scope>IDENTIFICATION</scope>
    <source>
        <strain evidence="4">05x7-T-G4-1.051#20</strain>
    </source>
</reference>
<dbReference type="AlphaFoldDB" id="A0A8W8MQE5"/>
<organism evidence="4 5">
    <name type="scientific">Magallana gigas</name>
    <name type="common">Pacific oyster</name>
    <name type="synonym">Crassostrea gigas</name>
    <dbReference type="NCBI Taxonomy" id="29159"/>
    <lineage>
        <taxon>Eukaryota</taxon>
        <taxon>Metazoa</taxon>
        <taxon>Spiralia</taxon>
        <taxon>Lophotrochozoa</taxon>
        <taxon>Mollusca</taxon>
        <taxon>Bivalvia</taxon>
        <taxon>Autobranchia</taxon>
        <taxon>Pteriomorphia</taxon>
        <taxon>Ostreida</taxon>
        <taxon>Ostreoidea</taxon>
        <taxon>Ostreidae</taxon>
        <taxon>Magallana</taxon>
    </lineage>
</organism>
<dbReference type="GO" id="GO:0016324">
    <property type="term" value="C:apical plasma membrane"/>
    <property type="evidence" value="ECO:0007669"/>
    <property type="project" value="TreeGrafter"/>
</dbReference>
<dbReference type="InterPro" id="IPR051067">
    <property type="entry name" value="NHER"/>
</dbReference>
<dbReference type="EnsemblMetazoa" id="G35457.24">
    <property type="protein sequence ID" value="G35457.24:cds"/>
    <property type="gene ID" value="G35457"/>
</dbReference>
<dbReference type="PROSITE" id="PS50106">
    <property type="entry name" value="PDZ"/>
    <property type="match status" value="2"/>
</dbReference>
<evidence type="ECO:0000256" key="1">
    <source>
        <dbReference type="ARBA" id="ARBA00022737"/>
    </source>
</evidence>
<dbReference type="OrthoDB" id="10007415at2759"/>
<feature type="compositionally biased region" description="Low complexity" evidence="2">
    <location>
        <begin position="350"/>
        <end position="363"/>
    </location>
</feature>
<feature type="compositionally biased region" description="Basic and acidic residues" evidence="2">
    <location>
        <begin position="133"/>
        <end position="186"/>
    </location>
</feature>
<dbReference type="InterPro" id="IPR001478">
    <property type="entry name" value="PDZ"/>
</dbReference>
<sequence length="413" mass="45343">MADQKPRLCHLVKWPDFQGYGFNLHAERGKAGQFIGKVDEGSPAEAAGLKEGDRIVEINGTNIGNENHQQVVGRIKSLGDEVKLLVVDPETDKYYKDIKQIVRSDLPEVVELSAVRDKVAEDSAETEANPEPQEDRDSSLEREPSPEPEREPSPEPEREPTPEPPREPSPEPEREPSPEPETNKENEEPEPTVISVNSVTNTEPDSKYVARHCHIVKWPDFQGYGFNLHAERDRPGQFIGTIDDGSPAQAAGLQEGDRIIEVNGANIESESHKQVIERVKAGGNETTLLVVDSEADDYFKKNDISISSSSPNVSKLSNPPREGSSPAPAPIPAPTNGTVEPPAPQPMKPVQPAAQPAAQPKPVTNGNATNSNDPMMGMSAKEMREFLASKRKQDPKKKRDLDFATKVSMLQKM</sequence>
<feature type="compositionally biased region" description="Low complexity" evidence="2">
    <location>
        <begin position="304"/>
        <end position="320"/>
    </location>
</feature>
<dbReference type="SMART" id="SM00228">
    <property type="entry name" value="PDZ"/>
    <property type="match status" value="2"/>
</dbReference>
<dbReference type="PANTHER" id="PTHR14191:SF28">
    <property type="entry name" value="GH04176P-RELATED"/>
    <property type="match status" value="1"/>
</dbReference>
<feature type="region of interest" description="Disordered" evidence="2">
    <location>
        <begin position="303"/>
        <end position="401"/>
    </location>
</feature>
<dbReference type="OMA" id="VERDTHH"/>
<dbReference type="Proteomes" id="UP000005408">
    <property type="component" value="Unassembled WGS sequence"/>
</dbReference>
<name>A0A8W8MQE5_MAGGI</name>
<dbReference type="GO" id="GO:0072659">
    <property type="term" value="P:protein localization to plasma membrane"/>
    <property type="evidence" value="ECO:0007669"/>
    <property type="project" value="TreeGrafter"/>
</dbReference>
<feature type="domain" description="PDZ" evidence="3">
    <location>
        <begin position="224"/>
        <end position="294"/>
    </location>
</feature>
<dbReference type="PANTHER" id="PTHR14191">
    <property type="entry name" value="PDZ DOMAIN CONTAINING PROTEIN"/>
    <property type="match status" value="1"/>
</dbReference>
<feature type="compositionally biased region" description="Basic and acidic residues" evidence="2">
    <location>
        <begin position="381"/>
        <end position="401"/>
    </location>
</feature>
<evidence type="ECO:0000313" key="4">
    <source>
        <dbReference type="EnsemblMetazoa" id="G35457.24:cds"/>
    </source>
</evidence>
<feature type="region of interest" description="Disordered" evidence="2">
    <location>
        <begin position="118"/>
        <end position="198"/>
    </location>
</feature>
<dbReference type="Gene3D" id="2.30.42.10">
    <property type="match status" value="2"/>
</dbReference>
<accession>A0A8W8MQE5</accession>
<feature type="compositionally biased region" description="Polar residues" evidence="2">
    <location>
        <begin position="364"/>
        <end position="373"/>
    </location>
</feature>
<keyword evidence="1" id="KW-0677">Repeat</keyword>
<proteinExistence type="predicted"/>